<gene>
    <name evidence="1" type="ORF">F444_00346</name>
</gene>
<dbReference type="Proteomes" id="UP000028582">
    <property type="component" value="Unassembled WGS sequence"/>
</dbReference>
<reference evidence="1 2" key="1">
    <citation type="submission" date="2013-11" db="EMBL/GenBank/DDBJ databases">
        <title>The Genome Sequence of Phytophthora parasitica P1976.</title>
        <authorList>
            <consortium name="The Broad Institute Genomics Platform"/>
            <person name="Russ C."/>
            <person name="Tyler B."/>
            <person name="Panabieres F."/>
            <person name="Shan W."/>
            <person name="Tripathy S."/>
            <person name="Grunwald N."/>
            <person name="Machado M."/>
            <person name="Johnson C.S."/>
            <person name="Walker B."/>
            <person name="Young S."/>
            <person name="Zeng Q."/>
            <person name="Gargeya S."/>
            <person name="Fitzgerald M."/>
            <person name="Haas B."/>
            <person name="Abouelleil A."/>
            <person name="Allen A.W."/>
            <person name="Alvarado L."/>
            <person name="Arachchi H.M."/>
            <person name="Berlin A.M."/>
            <person name="Chapman S.B."/>
            <person name="Gainer-Dewar J."/>
            <person name="Goldberg J."/>
            <person name="Griggs A."/>
            <person name="Gujja S."/>
            <person name="Hansen M."/>
            <person name="Howarth C."/>
            <person name="Imamovic A."/>
            <person name="Ireland A."/>
            <person name="Larimer J."/>
            <person name="McCowan C."/>
            <person name="Murphy C."/>
            <person name="Pearson M."/>
            <person name="Poon T.W."/>
            <person name="Priest M."/>
            <person name="Roberts A."/>
            <person name="Saif S."/>
            <person name="Shea T."/>
            <person name="Sisk P."/>
            <person name="Sykes S."/>
            <person name="Wortman J."/>
            <person name="Nusbaum C."/>
            <person name="Birren B."/>
        </authorList>
    </citation>
    <scope>NUCLEOTIDE SEQUENCE [LARGE SCALE GENOMIC DNA]</scope>
    <source>
        <strain evidence="1 2">P1976</strain>
    </source>
</reference>
<protein>
    <submittedName>
        <fullName evidence="1">Uncharacterized protein</fullName>
    </submittedName>
</protein>
<organism evidence="1 2">
    <name type="scientific">Phytophthora nicotianae P1976</name>
    <dbReference type="NCBI Taxonomy" id="1317066"/>
    <lineage>
        <taxon>Eukaryota</taxon>
        <taxon>Sar</taxon>
        <taxon>Stramenopiles</taxon>
        <taxon>Oomycota</taxon>
        <taxon>Peronosporomycetes</taxon>
        <taxon>Peronosporales</taxon>
        <taxon>Peronosporaceae</taxon>
        <taxon>Phytophthora</taxon>
    </lineage>
</organism>
<evidence type="ECO:0000313" key="2">
    <source>
        <dbReference type="Proteomes" id="UP000028582"/>
    </source>
</evidence>
<proteinExistence type="predicted"/>
<comment type="caution">
    <text evidence="1">The sequence shown here is derived from an EMBL/GenBank/DDBJ whole genome shotgun (WGS) entry which is preliminary data.</text>
</comment>
<name>A0A081B4L6_PHYNI</name>
<accession>A0A081B4L6</accession>
<dbReference type="EMBL" id="ANJA01000086">
    <property type="protein sequence ID" value="ETO86077.1"/>
    <property type="molecule type" value="Genomic_DNA"/>
</dbReference>
<sequence length="42" mass="4958">MTTEERTLSDWLEKLKAKQLANKIMNGHTTANYAYSEWAQKR</sequence>
<dbReference type="Gene3D" id="1.10.10.2460">
    <property type="match status" value="1"/>
</dbReference>
<evidence type="ECO:0000313" key="1">
    <source>
        <dbReference type="EMBL" id="ETO86077.1"/>
    </source>
</evidence>
<dbReference type="AlphaFoldDB" id="A0A081B4L6"/>